<sequence length="250" mass="28741">MERVVINVDAIKQRISRFEQLAQQATTSGDRDKAWRLKNQIETYRRVLRLLDELKKAGLAQQFDQSSIPLRSLSNAKSTSFRQKPERKKTHLRRRRKTTIRISSLILGERLQVMEAALFGEYRSYQELGSVFWPNELESKGLKYVAGKASQLIQQGFWRMSRVLENGEKGLARLDLPEIEKAFYQRVLQEYGPDAIKVISRGLGIRDLDGKRKSSDSLRRLREDIASGKGLKVGDRISIASQKGEEPPPW</sequence>
<feature type="compositionally biased region" description="Basic residues" evidence="1">
    <location>
        <begin position="85"/>
        <end position="94"/>
    </location>
</feature>
<gene>
    <name evidence="2" type="ORF">A2172_04860</name>
</gene>
<evidence type="ECO:0000313" key="3">
    <source>
        <dbReference type="Proteomes" id="UP000176631"/>
    </source>
</evidence>
<reference evidence="2 3" key="1">
    <citation type="journal article" date="2016" name="Nat. Commun.">
        <title>Thousands of microbial genomes shed light on interconnected biogeochemical processes in an aquifer system.</title>
        <authorList>
            <person name="Anantharaman K."/>
            <person name="Brown C.T."/>
            <person name="Hug L.A."/>
            <person name="Sharon I."/>
            <person name="Castelle C.J."/>
            <person name="Probst A.J."/>
            <person name="Thomas B.C."/>
            <person name="Singh A."/>
            <person name="Wilkins M.J."/>
            <person name="Karaoz U."/>
            <person name="Brodie E.L."/>
            <person name="Williams K.H."/>
            <person name="Hubbard S.S."/>
            <person name="Banfield J.F."/>
        </authorList>
    </citation>
    <scope>NUCLEOTIDE SEQUENCE [LARGE SCALE GENOMIC DNA]</scope>
</reference>
<evidence type="ECO:0000313" key="2">
    <source>
        <dbReference type="EMBL" id="OGY23510.1"/>
    </source>
</evidence>
<accession>A0A1G1W7G2</accession>
<evidence type="ECO:0000256" key="1">
    <source>
        <dbReference type="SAM" id="MobiDB-lite"/>
    </source>
</evidence>
<proteinExistence type="predicted"/>
<name>A0A1G1W7G2_9BACT</name>
<feature type="region of interest" description="Disordered" evidence="1">
    <location>
        <begin position="74"/>
        <end position="94"/>
    </location>
</feature>
<dbReference type="Proteomes" id="UP000176631">
    <property type="component" value="Unassembled WGS sequence"/>
</dbReference>
<protein>
    <submittedName>
        <fullName evidence="2">Uncharacterized protein</fullName>
    </submittedName>
</protein>
<organism evidence="2 3">
    <name type="scientific">Candidatus Woykebacteria bacterium RBG_13_40_15</name>
    <dbReference type="NCBI Taxonomy" id="1802593"/>
    <lineage>
        <taxon>Bacteria</taxon>
        <taxon>Candidatus Woykeibacteriota</taxon>
    </lineage>
</organism>
<dbReference type="EMBL" id="MHCP01000025">
    <property type="protein sequence ID" value="OGY23510.1"/>
    <property type="molecule type" value="Genomic_DNA"/>
</dbReference>
<comment type="caution">
    <text evidence="2">The sequence shown here is derived from an EMBL/GenBank/DDBJ whole genome shotgun (WGS) entry which is preliminary data.</text>
</comment>
<dbReference type="AlphaFoldDB" id="A0A1G1W7G2"/>